<dbReference type="Gene3D" id="3.30.70.330">
    <property type="match status" value="1"/>
</dbReference>
<name>A0ABP0NZ55_9DINO</name>
<evidence type="ECO:0000313" key="5">
    <source>
        <dbReference type="Proteomes" id="UP001642464"/>
    </source>
</evidence>
<dbReference type="SUPFAM" id="SSF54928">
    <property type="entry name" value="RNA-binding domain, RBD"/>
    <property type="match status" value="1"/>
</dbReference>
<feature type="compositionally biased region" description="Polar residues" evidence="2">
    <location>
        <begin position="125"/>
        <end position="134"/>
    </location>
</feature>
<dbReference type="InterPro" id="IPR035979">
    <property type="entry name" value="RBD_domain_sf"/>
</dbReference>
<organism evidence="4 5">
    <name type="scientific">Durusdinium trenchii</name>
    <dbReference type="NCBI Taxonomy" id="1381693"/>
    <lineage>
        <taxon>Eukaryota</taxon>
        <taxon>Sar</taxon>
        <taxon>Alveolata</taxon>
        <taxon>Dinophyceae</taxon>
        <taxon>Suessiales</taxon>
        <taxon>Symbiodiniaceae</taxon>
        <taxon>Durusdinium</taxon>
    </lineage>
</organism>
<protein>
    <submittedName>
        <fullName evidence="4">Retrovirus-related Pol polyprotein from transposon TNT 1-94</fullName>
    </submittedName>
</protein>
<comment type="caution">
    <text evidence="4">The sequence shown here is derived from an EMBL/GenBank/DDBJ whole genome shotgun (WGS) entry which is preliminary data.</text>
</comment>
<reference evidence="4 5" key="1">
    <citation type="submission" date="2024-02" db="EMBL/GenBank/DDBJ databases">
        <authorList>
            <person name="Chen Y."/>
            <person name="Shah S."/>
            <person name="Dougan E. K."/>
            <person name="Thang M."/>
            <person name="Chan C."/>
        </authorList>
    </citation>
    <scope>NUCLEOTIDE SEQUENCE [LARGE SCALE GENOMIC DNA]</scope>
</reference>
<dbReference type="PROSITE" id="PS50102">
    <property type="entry name" value="RRM"/>
    <property type="match status" value="1"/>
</dbReference>
<dbReference type="Proteomes" id="UP001642464">
    <property type="component" value="Unassembled WGS sequence"/>
</dbReference>
<keyword evidence="5" id="KW-1185">Reference proteome</keyword>
<dbReference type="PANTHER" id="PTHR48035">
    <property type="entry name" value="HETEROGENEOUS NUCLEAR RIBONUCLEOPROTEIN 1"/>
    <property type="match status" value="1"/>
</dbReference>
<feature type="non-terminal residue" evidence="4">
    <location>
        <position position="1"/>
    </location>
</feature>
<dbReference type="EMBL" id="CAXAMM010031868">
    <property type="protein sequence ID" value="CAK9068834.1"/>
    <property type="molecule type" value="Genomic_DNA"/>
</dbReference>
<gene>
    <name evidence="4" type="ORF">SCF082_LOCUS34588</name>
</gene>
<feature type="domain" description="RRM" evidence="3">
    <location>
        <begin position="35"/>
        <end position="126"/>
    </location>
</feature>
<sequence>CSNIRVPPKPWPLWPVLQLLIQESSGEGVGMAQDRKVFVGGVPQDLNQDDLYAIFSEHAGVKKAWLQKCRTTDETGNSANGQQNHRGFGFVIFHDALAIDELLGSAPSRFIVLRNGTKLEVKRALSSNKMSSPQADAADVSRARAQPPLHMSGPPRVLTPNARGARGVQADWAANRVANGDILRQLSLMQSGGYPLPQAPAPGLTAPAFASPYVAPTSAPPMMRPGDLPSARTVPEGRNVPLRNAIMQFYNEHRPEKLTEVDFIDFICNVYEGREEELDEALRVKYGTGLQLPRMTSMPQSTAADLGRSLEPSYVQEAWLPPQHLDPARLQLQQIQFELMNGKSLNQRMGRTWDPADYSSTTPTTGTGSLSMSNYSCSLEGASRSPLDLQPSKVDAEAPDFSWIDQIVGEDGFEVSDEVKKAIVGKSATKHRTELLKQAVAELEGLGVHSELLCFGMFSSTLVPQSF</sequence>
<evidence type="ECO:0000259" key="3">
    <source>
        <dbReference type="PROSITE" id="PS50102"/>
    </source>
</evidence>
<evidence type="ECO:0000256" key="1">
    <source>
        <dbReference type="PROSITE-ProRule" id="PRU00176"/>
    </source>
</evidence>
<dbReference type="InterPro" id="IPR000504">
    <property type="entry name" value="RRM_dom"/>
</dbReference>
<dbReference type="InterPro" id="IPR053260">
    <property type="entry name" value="hnRNP"/>
</dbReference>
<evidence type="ECO:0000256" key="2">
    <source>
        <dbReference type="SAM" id="MobiDB-lite"/>
    </source>
</evidence>
<accession>A0ABP0NZ55</accession>
<evidence type="ECO:0000313" key="4">
    <source>
        <dbReference type="EMBL" id="CAK9068834.1"/>
    </source>
</evidence>
<dbReference type="PANTHER" id="PTHR48035:SF2">
    <property type="entry name" value="RNA-BINDING REGION RNP-1 DOMAIN-CONTAINING PROTEIN"/>
    <property type="match status" value="1"/>
</dbReference>
<proteinExistence type="predicted"/>
<dbReference type="Pfam" id="PF16367">
    <property type="entry name" value="RRM_7"/>
    <property type="match status" value="1"/>
</dbReference>
<feature type="region of interest" description="Disordered" evidence="2">
    <location>
        <begin position="124"/>
        <end position="161"/>
    </location>
</feature>
<dbReference type="SMART" id="SM00360">
    <property type="entry name" value="RRM"/>
    <property type="match status" value="1"/>
</dbReference>
<dbReference type="InterPro" id="IPR012677">
    <property type="entry name" value="Nucleotide-bd_a/b_plait_sf"/>
</dbReference>
<keyword evidence="1" id="KW-0694">RNA-binding</keyword>